<evidence type="ECO:0000256" key="6">
    <source>
        <dbReference type="ARBA" id="ARBA00023157"/>
    </source>
</evidence>
<dbReference type="PRINTS" id="PR00411">
    <property type="entry name" value="PNDRDTASEI"/>
</dbReference>
<dbReference type="OrthoDB" id="9800167at2"/>
<dbReference type="InterPro" id="IPR036188">
    <property type="entry name" value="FAD/NAD-bd_sf"/>
</dbReference>
<dbReference type="InterPro" id="IPR016156">
    <property type="entry name" value="FAD/NAD-linked_Rdtase_dimer_sf"/>
</dbReference>
<comment type="cofactor">
    <cofactor evidence="1">
        <name>FAD</name>
        <dbReference type="ChEBI" id="CHEBI:57692"/>
    </cofactor>
</comment>
<evidence type="ECO:0000256" key="4">
    <source>
        <dbReference type="ARBA" id="ARBA00022827"/>
    </source>
</evidence>
<reference evidence="10 11" key="1">
    <citation type="journal article" date="2015" name="Genome Announc.">
        <title>Expanding the biotechnology potential of lactobacilli through comparative genomics of 213 strains and associated genera.</title>
        <authorList>
            <person name="Sun Z."/>
            <person name="Harris H.M."/>
            <person name="McCann A."/>
            <person name="Guo C."/>
            <person name="Argimon S."/>
            <person name="Zhang W."/>
            <person name="Yang X."/>
            <person name="Jeffery I.B."/>
            <person name="Cooney J.C."/>
            <person name="Kagawa T.F."/>
            <person name="Liu W."/>
            <person name="Song Y."/>
            <person name="Salvetti E."/>
            <person name="Wrobel A."/>
            <person name="Rasinkangas P."/>
            <person name="Parkhill J."/>
            <person name="Rea M.C."/>
            <person name="O'Sullivan O."/>
            <person name="Ritari J."/>
            <person name="Douillard F.P."/>
            <person name="Paul Ross R."/>
            <person name="Yang R."/>
            <person name="Briner A.E."/>
            <person name="Felis G.E."/>
            <person name="de Vos W.M."/>
            <person name="Barrangou R."/>
            <person name="Klaenhammer T.R."/>
            <person name="Caufield P.W."/>
            <person name="Cui Y."/>
            <person name="Zhang H."/>
            <person name="O'Toole P.W."/>
        </authorList>
    </citation>
    <scope>NUCLEOTIDE SEQUENCE [LARGE SCALE GENOMIC DNA]</scope>
    <source>
        <strain evidence="10 11">DSM 17758</strain>
    </source>
</reference>
<keyword evidence="3" id="KW-0285">Flavoprotein</keyword>
<feature type="domain" description="FAD/NAD(P)-binding" evidence="9">
    <location>
        <begin position="2"/>
        <end position="310"/>
    </location>
</feature>
<evidence type="ECO:0000256" key="1">
    <source>
        <dbReference type="ARBA" id="ARBA00001974"/>
    </source>
</evidence>
<keyword evidence="11" id="KW-1185">Reference proteome</keyword>
<evidence type="ECO:0000256" key="5">
    <source>
        <dbReference type="ARBA" id="ARBA00023002"/>
    </source>
</evidence>
<keyword evidence="7" id="KW-0676">Redox-active center</keyword>
<dbReference type="PANTHER" id="PTHR42737:SF2">
    <property type="entry name" value="GLUTATHIONE REDUCTASE"/>
    <property type="match status" value="1"/>
</dbReference>
<dbReference type="InterPro" id="IPR023753">
    <property type="entry name" value="FAD/NAD-binding_dom"/>
</dbReference>
<dbReference type="Gene3D" id="3.50.50.60">
    <property type="entry name" value="FAD/NAD(P)-binding domain"/>
    <property type="match status" value="2"/>
</dbReference>
<organism evidence="10 11">
    <name type="scientific">Lapidilactobacillus concavus DSM 17758</name>
    <dbReference type="NCBI Taxonomy" id="1423735"/>
    <lineage>
        <taxon>Bacteria</taxon>
        <taxon>Bacillati</taxon>
        <taxon>Bacillota</taxon>
        <taxon>Bacilli</taxon>
        <taxon>Lactobacillales</taxon>
        <taxon>Lactobacillaceae</taxon>
        <taxon>Lapidilactobacillus</taxon>
    </lineage>
</organism>
<sequence length="441" mass="48501">MFDVLFIGSGQGAWNGAIPMSQMGLKVAVVESGQFGGVCTNRGCNAKITLDQPVELVQTIRQLQGRGFDTVPTINWPDLMAHKQEVIGKLAESNKQKLIDAGVTVIIGHATLVDPTTVRVNNQDYQAQKIVLALGQRPHELTIPGAELTHDSTDFLAIPEMPQRLTIIGAGYVGMEFASIANAAGASVNVVVAGHRPLRGFYQPYVDRLVNSLRQRGVRFFFDQELTEVISSTNGLTLKGPHQFELTSDYILNASGRVPNLENTGLEQLHIATNEHGIIVNDHLQTNIDTIYATGDVVAKPQPKITPTAIFESQYLAQLFTGQTKAAIHYPSIATTVFSSPRISQVGISPDVAAKSPDQYTIETFDYADDWFKQVQNEVDASLTLVFDQAHLLVGAVEYSHEAVDSINGLLDVIEMRLTHEQVQRFIYTFPSIQHSYFRKI</sequence>
<evidence type="ECO:0000256" key="2">
    <source>
        <dbReference type="ARBA" id="ARBA00007532"/>
    </source>
</evidence>
<evidence type="ECO:0000256" key="3">
    <source>
        <dbReference type="ARBA" id="ARBA00022630"/>
    </source>
</evidence>
<keyword evidence="6" id="KW-1015">Disulfide bond</keyword>
<keyword evidence="5" id="KW-0560">Oxidoreductase</keyword>
<dbReference type="PRINTS" id="PR00368">
    <property type="entry name" value="FADPNR"/>
</dbReference>
<dbReference type="SUPFAM" id="SSF51905">
    <property type="entry name" value="FAD/NAD(P)-binding domain"/>
    <property type="match status" value="1"/>
</dbReference>
<evidence type="ECO:0000313" key="10">
    <source>
        <dbReference type="EMBL" id="KRM08714.1"/>
    </source>
</evidence>
<dbReference type="AlphaFoldDB" id="A0A0R1VSK1"/>
<protein>
    <submittedName>
        <fullName evidence="10">Glutathione reductase</fullName>
    </submittedName>
</protein>
<dbReference type="EMBL" id="AZFX01000078">
    <property type="protein sequence ID" value="KRM08714.1"/>
    <property type="molecule type" value="Genomic_DNA"/>
</dbReference>
<name>A0A0R1VSK1_9LACO</name>
<dbReference type="Pfam" id="PF02852">
    <property type="entry name" value="Pyr_redox_dim"/>
    <property type="match status" value="1"/>
</dbReference>
<evidence type="ECO:0000256" key="7">
    <source>
        <dbReference type="ARBA" id="ARBA00023284"/>
    </source>
</evidence>
<dbReference type="GO" id="GO:0050660">
    <property type="term" value="F:flavin adenine dinucleotide binding"/>
    <property type="evidence" value="ECO:0007669"/>
    <property type="project" value="InterPro"/>
</dbReference>
<comment type="caution">
    <text evidence="10">The sequence shown here is derived from an EMBL/GenBank/DDBJ whole genome shotgun (WGS) entry which is preliminary data.</text>
</comment>
<dbReference type="PANTHER" id="PTHR42737">
    <property type="entry name" value="GLUTATHIONE REDUCTASE"/>
    <property type="match status" value="1"/>
</dbReference>
<evidence type="ECO:0000259" key="9">
    <source>
        <dbReference type="Pfam" id="PF07992"/>
    </source>
</evidence>
<dbReference type="Proteomes" id="UP000051315">
    <property type="component" value="Unassembled WGS sequence"/>
</dbReference>
<dbReference type="InterPro" id="IPR004099">
    <property type="entry name" value="Pyr_nucl-diS_OxRdtase_dimer"/>
</dbReference>
<dbReference type="GO" id="GO:0034599">
    <property type="term" value="P:cellular response to oxidative stress"/>
    <property type="evidence" value="ECO:0007669"/>
    <property type="project" value="TreeGrafter"/>
</dbReference>
<keyword evidence="4" id="KW-0274">FAD</keyword>
<dbReference type="RefSeq" id="WP_057825190.1">
    <property type="nucleotide sequence ID" value="NZ_AZFX01000078.1"/>
</dbReference>
<dbReference type="InterPro" id="IPR046952">
    <property type="entry name" value="GSHR/TRXR-like"/>
</dbReference>
<accession>A0A0R1VSK1</accession>
<evidence type="ECO:0000259" key="8">
    <source>
        <dbReference type="Pfam" id="PF02852"/>
    </source>
</evidence>
<evidence type="ECO:0000313" key="11">
    <source>
        <dbReference type="Proteomes" id="UP000051315"/>
    </source>
</evidence>
<dbReference type="GO" id="GO:0004362">
    <property type="term" value="F:glutathione-disulfide reductase (NADPH) activity"/>
    <property type="evidence" value="ECO:0007669"/>
    <property type="project" value="TreeGrafter"/>
</dbReference>
<feature type="domain" description="Pyridine nucleotide-disulphide oxidoreductase dimerisation" evidence="8">
    <location>
        <begin position="333"/>
        <end position="434"/>
    </location>
</feature>
<proteinExistence type="inferred from homology"/>
<dbReference type="GO" id="GO:0006749">
    <property type="term" value="P:glutathione metabolic process"/>
    <property type="evidence" value="ECO:0007669"/>
    <property type="project" value="TreeGrafter"/>
</dbReference>
<dbReference type="Gene3D" id="3.30.390.30">
    <property type="match status" value="1"/>
</dbReference>
<dbReference type="GO" id="GO:0005829">
    <property type="term" value="C:cytosol"/>
    <property type="evidence" value="ECO:0007669"/>
    <property type="project" value="TreeGrafter"/>
</dbReference>
<dbReference type="Pfam" id="PF07992">
    <property type="entry name" value="Pyr_redox_2"/>
    <property type="match status" value="1"/>
</dbReference>
<dbReference type="STRING" id="1423735.FC15_GL000321"/>
<gene>
    <name evidence="10" type="ORF">FC15_GL000321</name>
</gene>
<comment type="similarity">
    <text evidence="2">Belongs to the class-I pyridine nucleotide-disulfide oxidoreductase family.</text>
</comment>
<dbReference type="PATRIC" id="fig|1423735.3.peg.329"/>
<dbReference type="GO" id="GO:0045454">
    <property type="term" value="P:cell redox homeostasis"/>
    <property type="evidence" value="ECO:0007669"/>
    <property type="project" value="InterPro"/>
</dbReference>
<dbReference type="SUPFAM" id="SSF55424">
    <property type="entry name" value="FAD/NAD-linked reductases, dimerisation (C-terminal) domain"/>
    <property type="match status" value="1"/>
</dbReference>